<gene>
    <name evidence="1" type="ORF">DKZ56_14230</name>
</gene>
<dbReference type="KEGG" id="uth:DKZ56_14230"/>
<dbReference type="Proteomes" id="UP000291151">
    <property type="component" value="Chromosome"/>
</dbReference>
<sequence>MLFCRNIIFSSNSFPQTLSVEKHNLSLLPRVESKLFNKVKEFFDNNGVKLVYSDYAINHWSFLEYIPGMPISFNIRYSIDDAYVIYKGDAIKKGGLNINKVAEASSLLVNSAYFLGKDYSWGDAEIYKRAVGEIKKPGNTTTWRAIGTNHHITFMVNHLSNQF</sequence>
<keyword evidence="2" id="KW-1185">Reference proteome</keyword>
<reference evidence="1 2" key="1">
    <citation type="submission" date="2019-02" db="EMBL/GenBank/DDBJ databases">
        <title>Ureibacillus thermophilus.</title>
        <authorList>
            <person name="Sunny J.S."/>
            <person name="Natarajan A."/>
            <person name="Saleena L.M."/>
        </authorList>
    </citation>
    <scope>NUCLEOTIDE SEQUENCE [LARGE SCALE GENOMIC DNA]</scope>
    <source>
        <strain evidence="1 2">LM102</strain>
    </source>
</reference>
<name>A0A4P6UVJ9_9BACL</name>
<evidence type="ECO:0000313" key="1">
    <source>
        <dbReference type="EMBL" id="QBK26897.1"/>
    </source>
</evidence>
<dbReference type="AlphaFoldDB" id="A0A4P6UVJ9"/>
<organism evidence="1 2">
    <name type="scientific">Ureibacillus thermophilus</name>
    <dbReference type="NCBI Taxonomy" id="367743"/>
    <lineage>
        <taxon>Bacteria</taxon>
        <taxon>Bacillati</taxon>
        <taxon>Bacillota</taxon>
        <taxon>Bacilli</taxon>
        <taxon>Bacillales</taxon>
        <taxon>Caryophanaceae</taxon>
        <taxon>Ureibacillus</taxon>
    </lineage>
</organism>
<dbReference type="Pfam" id="PF14350">
    <property type="entry name" value="Beta_protein"/>
    <property type="match status" value="1"/>
</dbReference>
<proteinExistence type="predicted"/>
<dbReference type="EMBL" id="CP036528">
    <property type="protein sequence ID" value="QBK26897.1"/>
    <property type="molecule type" value="Genomic_DNA"/>
</dbReference>
<evidence type="ECO:0000313" key="2">
    <source>
        <dbReference type="Proteomes" id="UP000291151"/>
    </source>
</evidence>
<protein>
    <submittedName>
        <fullName evidence="1">Uncharacterized protein</fullName>
    </submittedName>
</protein>
<dbReference type="InterPro" id="IPR025683">
    <property type="entry name" value="Protein_beta"/>
</dbReference>
<accession>A0A4P6UVJ9</accession>